<dbReference type="AlphaFoldDB" id="A0A423WEW5"/>
<dbReference type="InParanoid" id="A0A423WEW5"/>
<keyword evidence="3" id="KW-1185">Reference proteome</keyword>
<feature type="region of interest" description="Disordered" evidence="1">
    <location>
        <begin position="404"/>
        <end position="461"/>
    </location>
</feature>
<dbReference type="STRING" id="1230097.A0A423WEW5"/>
<dbReference type="Proteomes" id="UP000285146">
    <property type="component" value="Unassembled WGS sequence"/>
</dbReference>
<dbReference type="EMBL" id="LKEB01000053">
    <property type="protein sequence ID" value="ROW01786.1"/>
    <property type="molecule type" value="Genomic_DNA"/>
</dbReference>
<feature type="region of interest" description="Disordered" evidence="1">
    <location>
        <begin position="9"/>
        <end position="29"/>
    </location>
</feature>
<evidence type="ECO:0000256" key="1">
    <source>
        <dbReference type="SAM" id="MobiDB-lite"/>
    </source>
</evidence>
<evidence type="ECO:0000313" key="2">
    <source>
        <dbReference type="EMBL" id="ROW01786.1"/>
    </source>
</evidence>
<feature type="compositionally biased region" description="Low complexity" evidence="1">
    <location>
        <begin position="411"/>
        <end position="420"/>
    </location>
</feature>
<feature type="compositionally biased region" description="Basic and acidic residues" evidence="1">
    <location>
        <begin position="193"/>
        <end position="226"/>
    </location>
</feature>
<accession>A0A423WEW5</accession>
<gene>
    <name evidence="2" type="ORF">VPNG_07827</name>
</gene>
<feature type="region of interest" description="Disordered" evidence="1">
    <location>
        <begin position="371"/>
        <end position="392"/>
    </location>
</feature>
<reference evidence="2 3" key="1">
    <citation type="submission" date="2015-09" db="EMBL/GenBank/DDBJ databases">
        <title>Host preference determinants of Valsa canker pathogens revealed by comparative genomics.</title>
        <authorList>
            <person name="Yin Z."/>
            <person name="Huang L."/>
        </authorList>
    </citation>
    <scope>NUCLEOTIDE SEQUENCE [LARGE SCALE GENOMIC DNA]</scope>
    <source>
        <strain evidence="2 3">SXYLt</strain>
    </source>
</reference>
<sequence length="604" mass="65748">MFGSLAHLITAATPNPDGPPRHVPPPTAVNLPQCQLQLPGPGPESEPVAVGTHDAAGGREMPLTAILQGLTRPADQVSVFHLEALGVHVKSNASLAELIPASSCLPDFAKWDDSSRENAEATDTDFRPQLSNGRLAPGALKYVNLRQSLLIDNDKAFGAVRRNNPKPGEKPVRLGYCHDFFRNLESLTGFWDDTSKPRPADRRENASAADGDGHSSKPTGDGDHTWYRTSTGSAMPAQYRTQLLTSFLKLVTYDFSCSIMSRKEPRLYIQAAEHPAGSPVPVPAHTSSYYSSGCNFVFRMPTDRESAKSGIVEGPIAAVSPRHTTNFPPNGREQEAVIDLCREIIAALITAQHRAREGRKEERVGKDAWWTTRPRWGGGTGGPIGKEAEILEPRDVTAALVNDKYERPGNSGSSSAAESSPPDGLASGAPGAMSPIISPKSRRPSSPHAAGQPPDPKRPRKGLAIYDAYRMVRPPSFNWDPKTRYIHIGRQRGVNHDDVFVISSLFHHVSVMRVRVPDRLLQVLAGAPDQKGRDWGRLEVCRTKWFDLFVPNDRAEAMKIVWGVMAYAMRKVEDCPGEDKEMEIHGFPNQAGGGKASGKASGQV</sequence>
<protein>
    <submittedName>
        <fullName evidence="2">Uncharacterized protein</fullName>
    </submittedName>
</protein>
<proteinExistence type="predicted"/>
<comment type="caution">
    <text evidence="2">The sequence shown here is derived from an EMBL/GenBank/DDBJ whole genome shotgun (WGS) entry which is preliminary data.</text>
</comment>
<feature type="region of interest" description="Disordered" evidence="1">
    <location>
        <begin position="192"/>
        <end position="229"/>
    </location>
</feature>
<evidence type="ECO:0000313" key="3">
    <source>
        <dbReference type="Proteomes" id="UP000285146"/>
    </source>
</evidence>
<organism evidence="2 3">
    <name type="scientific">Cytospora leucostoma</name>
    <dbReference type="NCBI Taxonomy" id="1230097"/>
    <lineage>
        <taxon>Eukaryota</taxon>
        <taxon>Fungi</taxon>
        <taxon>Dikarya</taxon>
        <taxon>Ascomycota</taxon>
        <taxon>Pezizomycotina</taxon>
        <taxon>Sordariomycetes</taxon>
        <taxon>Sordariomycetidae</taxon>
        <taxon>Diaporthales</taxon>
        <taxon>Cytosporaceae</taxon>
        <taxon>Cytospora</taxon>
    </lineage>
</organism>
<feature type="compositionally biased region" description="Pro residues" evidence="1">
    <location>
        <begin position="16"/>
        <end position="27"/>
    </location>
</feature>
<feature type="region of interest" description="Disordered" evidence="1">
    <location>
        <begin position="580"/>
        <end position="604"/>
    </location>
</feature>
<dbReference type="OrthoDB" id="5407653at2759"/>
<name>A0A423WEW5_9PEZI</name>